<dbReference type="PANTHER" id="PTHR32089">
    <property type="entry name" value="METHYL-ACCEPTING CHEMOTAXIS PROTEIN MCPB"/>
    <property type="match status" value="1"/>
</dbReference>
<sequence>MSQTQAPHGGFTIKQRLMASTFAIIVAFIALSFFMIHTLKTSTENVDALYNRDFLATEAVNNIDGALTRVDINILRMIAIGNPEQTAGWKNENEAAFAKLDELTVLLGKDTAETLDVTLTQQLQRDYTKLRDGMRHQTSVIQTGDIAAATNINRTEVKPFAEQVFKILQTLREQGKQKAGERFDAQEASATRTNNLSITATLLIAVLGVVVTLLTIRSILAAIGGEPDTVATITRTIARGDLSSTIKVNANDNTSVAAAVVAMQTQLRDTLQQISNSATQLAAAAEEMTAITEDGVQGIQRQNNEIDQAATAVNEMTSAVEEVARNAEHTARSSSNATSAAQAGLGLVKKTVSAINTMSTDVQKTAVLIGELADQSRDIGKVLDVIRGLAEQTNLLALNAAIEAARAGEAGRGFAVVADEVRALAHRTQQSTSEIERLVSNIQNGTDRAVSSMRGNTELASDTLSIAEGANDSLSVISTAVSEINDLNLVIASAAQQQAHVAREVDRNLVNIRDLSAQSSSGAQQTSSASRELSTLALDLNNIVGRFRLS</sequence>
<keyword evidence="2" id="KW-1003">Cell membrane</keyword>
<organism evidence="13 15">
    <name type="scientific">Pseudomonas amygdali pv. photiniae</name>
    <dbReference type="NCBI Taxonomy" id="251724"/>
    <lineage>
        <taxon>Bacteria</taxon>
        <taxon>Pseudomonadati</taxon>
        <taxon>Pseudomonadota</taxon>
        <taxon>Gammaproteobacteria</taxon>
        <taxon>Pseudomonadales</taxon>
        <taxon>Pseudomonadaceae</taxon>
        <taxon>Pseudomonas</taxon>
        <taxon>Pseudomonas amygdali</taxon>
    </lineage>
</organism>
<dbReference type="EMBL" id="RBSP01000759">
    <property type="protein sequence ID" value="RMS43279.1"/>
    <property type="molecule type" value="Genomic_DNA"/>
</dbReference>
<evidence type="ECO:0000256" key="6">
    <source>
        <dbReference type="ARBA" id="ARBA00022989"/>
    </source>
</evidence>
<comment type="similarity">
    <text evidence="9">Belongs to the methyl-accepting chemotaxis (MCP) protein family.</text>
</comment>
<keyword evidence="4" id="KW-0145">Chemotaxis</keyword>
<reference evidence="14 16" key="2">
    <citation type="submission" date="2018-08" db="EMBL/GenBank/DDBJ databases">
        <title>Recombination of ecologically and evolutionarily significant loci maintains genetic cohesion in the Pseudomonas syringae species complex.</title>
        <authorList>
            <person name="Dillon M."/>
            <person name="Thakur S."/>
            <person name="Almeida R.N.D."/>
            <person name="Weir B.S."/>
            <person name="Guttman D.S."/>
        </authorList>
    </citation>
    <scope>NUCLEOTIDE SEQUENCE [LARGE SCALE GENOMIC DNA]</scope>
    <source>
        <strain evidence="14 16">ICMP 7847</strain>
    </source>
</reference>
<dbReference type="SMART" id="SM00283">
    <property type="entry name" value="MA"/>
    <property type="match status" value="1"/>
</dbReference>
<evidence type="ECO:0000256" key="2">
    <source>
        <dbReference type="ARBA" id="ARBA00022475"/>
    </source>
</evidence>
<dbReference type="PANTHER" id="PTHR32089:SF120">
    <property type="entry name" value="METHYL-ACCEPTING CHEMOTAXIS PROTEIN TLPQ"/>
    <property type="match status" value="1"/>
</dbReference>
<evidence type="ECO:0000256" key="1">
    <source>
        <dbReference type="ARBA" id="ARBA00004651"/>
    </source>
</evidence>
<dbReference type="CDD" id="cd11386">
    <property type="entry name" value="MCP_signal"/>
    <property type="match status" value="1"/>
</dbReference>
<keyword evidence="7 11" id="KW-0472">Membrane</keyword>
<dbReference type="InterPro" id="IPR004090">
    <property type="entry name" value="Chemotax_Me-accpt_rcpt"/>
</dbReference>
<dbReference type="InterPro" id="IPR004089">
    <property type="entry name" value="MCPsignal_dom"/>
</dbReference>
<comment type="subcellular location">
    <subcellularLocation>
        <location evidence="1">Cell membrane</location>
        <topology evidence="1">Multi-pass membrane protein</topology>
    </subcellularLocation>
</comment>
<dbReference type="GO" id="GO:0005886">
    <property type="term" value="C:plasma membrane"/>
    <property type="evidence" value="ECO:0007669"/>
    <property type="project" value="UniProtKB-SubCell"/>
</dbReference>
<reference evidence="13 15" key="1">
    <citation type="submission" date="2015-09" db="EMBL/GenBank/DDBJ databases">
        <title>Genome announcement of multiple Pseudomonas syringae strains.</title>
        <authorList>
            <person name="Thakur S."/>
            <person name="Wang P.W."/>
            <person name="Gong Y."/>
            <person name="Weir B.S."/>
            <person name="Guttman D.S."/>
        </authorList>
    </citation>
    <scope>NUCLEOTIDE SEQUENCE [LARGE SCALE GENOMIC DNA]</scope>
    <source>
        <strain evidence="13 15">ICMP7840</strain>
    </source>
</reference>
<dbReference type="PATRIC" id="fig|251724.3.peg.2225"/>
<dbReference type="Gene3D" id="1.10.287.950">
    <property type="entry name" value="Methyl-accepting chemotaxis protein"/>
    <property type="match status" value="1"/>
</dbReference>
<dbReference type="Proteomes" id="UP000270873">
    <property type="component" value="Unassembled WGS sequence"/>
</dbReference>
<evidence type="ECO:0000256" key="10">
    <source>
        <dbReference type="PROSITE-ProRule" id="PRU00284"/>
    </source>
</evidence>
<feature type="domain" description="Methyl-accepting transducer" evidence="12">
    <location>
        <begin position="277"/>
        <end position="513"/>
    </location>
</feature>
<dbReference type="InterPro" id="IPR024478">
    <property type="entry name" value="HlyB_4HB_MCP"/>
</dbReference>
<accession>A0A0P9U4E4</accession>
<dbReference type="Pfam" id="PF12729">
    <property type="entry name" value="4HB_MCP_1"/>
    <property type="match status" value="1"/>
</dbReference>
<evidence type="ECO:0000313" key="15">
    <source>
        <dbReference type="Proteomes" id="UP000050469"/>
    </source>
</evidence>
<dbReference type="RefSeq" id="WP_082304530.1">
    <property type="nucleotide sequence ID" value="NZ_LJQO01000002.1"/>
</dbReference>
<dbReference type="AlphaFoldDB" id="A0A0P9U4E4"/>
<dbReference type="PRINTS" id="PR00260">
    <property type="entry name" value="CHEMTRNSDUCR"/>
</dbReference>
<feature type="transmembrane region" description="Helical" evidence="11">
    <location>
        <begin position="196"/>
        <end position="216"/>
    </location>
</feature>
<feature type="transmembrane region" description="Helical" evidence="11">
    <location>
        <begin position="17"/>
        <end position="36"/>
    </location>
</feature>
<evidence type="ECO:0000313" key="13">
    <source>
        <dbReference type="EMBL" id="KPX82105.1"/>
    </source>
</evidence>
<dbReference type="Pfam" id="PF00015">
    <property type="entry name" value="MCPsignal"/>
    <property type="match status" value="1"/>
</dbReference>
<keyword evidence="8 10" id="KW-0807">Transducer</keyword>
<evidence type="ECO:0000313" key="16">
    <source>
        <dbReference type="Proteomes" id="UP000270873"/>
    </source>
</evidence>
<dbReference type="EMBL" id="LJQO01000002">
    <property type="protein sequence ID" value="KPX82105.1"/>
    <property type="molecule type" value="Genomic_DNA"/>
</dbReference>
<name>A0A0P9U4E4_PSEA0</name>
<keyword evidence="5 11" id="KW-0812">Transmembrane</keyword>
<dbReference type="Proteomes" id="UP000050469">
    <property type="component" value="Unassembled WGS sequence"/>
</dbReference>
<comment type="caution">
    <text evidence="13">The sequence shown here is derived from an EMBL/GenBank/DDBJ whole genome shotgun (WGS) entry which is preliminary data.</text>
</comment>
<evidence type="ECO:0000259" key="12">
    <source>
        <dbReference type="PROSITE" id="PS50111"/>
    </source>
</evidence>
<evidence type="ECO:0000256" key="4">
    <source>
        <dbReference type="ARBA" id="ARBA00022500"/>
    </source>
</evidence>
<evidence type="ECO:0000256" key="7">
    <source>
        <dbReference type="ARBA" id="ARBA00023136"/>
    </source>
</evidence>
<dbReference type="GO" id="GO:0007165">
    <property type="term" value="P:signal transduction"/>
    <property type="evidence" value="ECO:0007669"/>
    <property type="project" value="UniProtKB-KW"/>
</dbReference>
<evidence type="ECO:0000256" key="3">
    <source>
        <dbReference type="ARBA" id="ARBA00022481"/>
    </source>
</evidence>
<evidence type="ECO:0000256" key="11">
    <source>
        <dbReference type="SAM" id="Phobius"/>
    </source>
</evidence>
<gene>
    <name evidence="13" type="ORF">ALO53_01648</name>
    <name evidence="14" type="ORF">ALP66_00508</name>
</gene>
<dbReference type="FunFam" id="1.10.287.950:FF:000001">
    <property type="entry name" value="Methyl-accepting chemotaxis sensory transducer"/>
    <property type="match status" value="1"/>
</dbReference>
<dbReference type="GO" id="GO:0004888">
    <property type="term" value="F:transmembrane signaling receptor activity"/>
    <property type="evidence" value="ECO:0007669"/>
    <property type="project" value="InterPro"/>
</dbReference>
<keyword evidence="6 11" id="KW-1133">Transmembrane helix</keyword>
<evidence type="ECO:0000256" key="8">
    <source>
        <dbReference type="ARBA" id="ARBA00023224"/>
    </source>
</evidence>
<protein>
    <submittedName>
        <fullName evidence="13">Methyl-accepting chemotaxis protein</fullName>
    </submittedName>
</protein>
<evidence type="ECO:0000256" key="9">
    <source>
        <dbReference type="ARBA" id="ARBA00029447"/>
    </source>
</evidence>
<evidence type="ECO:0000313" key="14">
    <source>
        <dbReference type="EMBL" id="RMS43279.1"/>
    </source>
</evidence>
<dbReference type="SUPFAM" id="SSF58104">
    <property type="entry name" value="Methyl-accepting chemotaxis protein (MCP) signaling domain"/>
    <property type="match status" value="1"/>
</dbReference>
<evidence type="ECO:0000256" key="5">
    <source>
        <dbReference type="ARBA" id="ARBA00022692"/>
    </source>
</evidence>
<dbReference type="GO" id="GO:0006935">
    <property type="term" value="P:chemotaxis"/>
    <property type="evidence" value="ECO:0007669"/>
    <property type="project" value="UniProtKB-KW"/>
</dbReference>
<dbReference type="PROSITE" id="PS50111">
    <property type="entry name" value="CHEMOTAXIS_TRANSDUC_2"/>
    <property type="match status" value="1"/>
</dbReference>
<proteinExistence type="inferred from homology"/>
<keyword evidence="3" id="KW-0488">Methylation</keyword>